<accession>A0AAD5VG77</accession>
<dbReference type="PANTHER" id="PTHR47338:SF29">
    <property type="entry name" value="ZN(2)-C6 FUNGAL-TYPE DOMAIN-CONTAINING PROTEIN"/>
    <property type="match status" value="1"/>
</dbReference>
<evidence type="ECO:0000313" key="8">
    <source>
        <dbReference type="EMBL" id="KAJ3490579.1"/>
    </source>
</evidence>
<organism evidence="8 9">
    <name type="scientific">Meripilus lineatus</name>
    <dbReference type="NCBI Taxonomy" id="2056292"/>
    <lineage>
        <taxon>Eukaryota</taxon>
        <taxon>Fungi</taxon>
        <taxon>Dikarya</taxon>
        <taxon>Basidiomycota</taxon>
        <taxon>Agaricomycotina</taxon>
        <taxon>Agaricomycetes</taxon>
        <taxon>Polyporales</taxon>
        <taxon>Meripilaceae</taxon>
        <taxon>Meripilus</taxon>
    </lineage>
</organism>
<evidence type="ECO:0000256" key="3">
    <source>
        <dbReference type="ARBA" id="ARBA00023015"/>
    </source>
</evidence>
<evidence type="ECO:0000256" key="5">
    <source>
        <dbReference type="ARBA" id="ARBA00023242"/>
    </source>
</evidence>
<name>A0AAD5VG77_9APHY</name>
<evidence type="ECO:0000256" key="6">
    <source>
        <dbReference type="SAM" id="MobiDB-lite"/>
    </source>
</evidence>
<dbReference type="GO" id="GO:0005634">
    <property type="term" value="C:nucleus"/>
    <property type="evidence" value="ECO:0007669"/>
    <property type="project" value="UniProtKB-SubCell"/>
</dbReference>
<dbReference type="AlphaFoldDB" id="A0AAD5VG77"/>
<feature type="compositionally biased region" description="Polar residues" evidence="6">
    <location>
        <begin position="92"/>
        <end position="113"/>
    </location>
</feature>
<dbReference type="GO" id="GO:0006351">
    <property type="term" value="P:DNA-templated transcription"/>
    <property type="evidence" value="ECO:0007669"/>
    <property type="project" value="InterPro"/>
</dbReference>
<feature type="region of interest" description="Disordered" evidence="6">
    <location>
        <begin position="631"/>
        <end position="716"/>
    </location>
</feature>
<dbReference type="GO" id="GO:0003677">
    <property type="term" value="F:DNA binding"/>
    <property type="evidence" value="ECO:0007669"/>
    <property type="project" value="InterPro"/>
</dbReference>
<evidence type="ECO:0000256" key="1">
    <source>
        <dbReference type="ARBA" id="ARBA00004123"/>
    </source>
</evidence>
<dbReference type="InterPro" id="IPR007219">
    <property type="entry name" value="XnlR_reg_dom"/>
</dbReference>
<keyword evidence="5" id="KW-0539">Nucleus</keyword>
<dbReference type="GO" id="GO:0000981">
    <property type="term" value="F:DNA-binding transcription factor activity, RNA polymerase II-specific"/>
    <property type="evidence" value="ECO:0007669"/>
    <property type="project" value="InterPro"/>
</dbReference>
<evidence type="ECO:0000256" key="2">
    <source>
        <dbReference type="ARBA" id="ARBA00022723"/>
    </source>
</evidence>
<gene>
    <name evidence="8" type="ORF">NLI96_g1356</name>
</gene>
<keyword evidence="3" id="KW-0805">Transcription regulation</keyword>
<keyword evidence="9" id="KW-1185">Reference proteome</keyword>
<reference evidence="8" key="1">
    <citation type="submission" date="2022-07" db="EMBL/GenBank/DDBJ databases">
        <title>Genome Sequence of Physisporinus lineatus.</title>
        <authorList>
            <person name="Buettner E."/>
        </authorList>
    </citation>
    <scope>NUCLEOTIDE SEQUENCE</scope>
    <source>
        <strain evidence="8">VT162</strain>
    </source>
</reference>
<dbReference type="InterPro" id="IPR050815">
    <property type="entry name" value="TF_fung"/>
</dbReference>
<feature type="region of interest" description="Disordered" evidence="6">
    <location>
        <begin position="67"/>
        <end position="119"/>
    </location>
</feature>
<comment type="caution">
    <text evidence="8">The sequence shown here is derived from an EMBL/GenBank/DDBJ whole genome shotgun (WGS) entry which is preliminary data.</text>
</comment>
<dbReference type="CDD" id="cd12148">
    <property type="entry name" value="fungal_TF_MHR"/>
    <property type="match status" value="1"/>
</dbReference>
<proteinExistence type="predicted"/>
<dbReference type="GO" id="GO:0008270">
    <property type="term" value="F:zinc ion binding"/>
    <property type="evidence" value="ECO:0007669"/>
    <property type="project" value="InterPro"/>
</dbReference>
<dbReference type="Pfam" id="PF04082">
    <property type="entry name" value="Fungal_trans"/>
    <property type="match status" value="1"/>
</dbReference>
<feature type="domain" description="Xylanolytic transcriptional activator regulatory" evidence="7">
    <location>
        <begin position="182"/>
        <end position="393"/>
    </location>
</feature>
<evidence type="ECO:0000256" key="4">
    <source>
        <dbReference type="ARBA" id="ARBA00023163"/>
    </source>
</evidence>
<protein>
    <recommendedName>
        <fullName evidence="7">Xylanolytic transcriptional activator regulatory domain-containing protein</fullName>
    </recommendedName>
</protein>
<keyword evidence="2" id="KW-0479">Metal-binding</keyword>
<comment type="subcellular location">
    <subcellularLocation>
        <location evidence="1">Nucleus</location>
    </subcellularLocation>
</comment>
<evidence type="ECO:0000259" key="7">
    <source>
        <dbReference type="Pfam" id="PF04082"/>
    </source>
</evidence>
<sequence>MRRPHVPTAELAQWQALISVPPPVGYAHPTEPQCSYDPVEGLPIAPDVDPAEKIRLLEEQISQLKSQLNESRSYNSRSASPSRHFHPSHSRINSVASASGSAKARSPNTSPNGNGIVLPQAPFDMVNAVSINSPESQFRGSTGSPELHHQGSHGDAFFEIFYPGWNPDLPNPEDLRHYVEVFFRCDPCGSRVLHKPSFFASLNLSPKDPNFPHSAILHAICASASRWTSRDIATSPEGTRRDRFAEFHVNKTRGYIDKTMASGQDIFHVMQACILLSWYFYQEGRWVEVWIFAGFQTRVAIPLRLNYPGTFASQGSNSPGAYLAPPKDFKDLESRRRTWWMTIMFDRIVSVGGWLHGVDERDIGTELPLRSIDFYNESSVMDNPQDLTTPDLFLDHPVGYTDSFLLFLKSVMLFGRVTDYNTRSTLRGQPNKHQNPLQLPGFHELDLLVCVDFPSRLPPGFNSHLGVSEDGGALDTDLYMVHVVPHAAAITLHNPFVNFDDPLNYSQRRCLVAANSIIAAYYRLSETSLDISRLHPFVTICWYLAAVVQIQLCKHYIEIGNTAEESTAWGEINMLRFAMLTYGATSPIGARQEKLLQGLMTEIVRMTTQPQPMEVGYPLYPFSHQGIFPKGANASQQAGTSAPLPGSSRFEEQQPSTSSPGSIHGILMTPPNTAGSSPMAAPPTVPSQAGIGGWTGRVSPRSQLVGNVHPSAAYPH</sequence>
<feature type="compositionally biased region" description="Low complexity" evidence="6">
    <location>
        <begin position="71"/>
        <end position="82"/>
    </location>
</feature>
<evidence type="ECO:0000313" key="9">
    <source>
        <dbReference type="Proteomes" id="UP001212997"/>
    </source>
</evidence>
<dbReference type="Proteomes" id="UP001212997">
    <property type="component" value="Unassembled WGS sequence"/>
</dbReference>
<keyword evidence="4" id="KW-0804">Transcription</keyword>
<dbReference type="EMBL" id="JANAWD010000026">
    <property type="protein sequence ID" value="KAJ3490579.1"/>
    <property type="molecule type" value="Genomic_DNA"/>
</dbReference>
<dbReference type="PANTHER" id="PTHR47338">
    <property type="entry name" value="ZN(II)2CYS6 TRANSCRIPTION FACTOR (EUROFUNG)-RELATED"/>
    <property type="match status" value="1"/>
</dbReference>